<dbReference type="Proteomes" id="UP000182983">
    <property type="component" value="Unassembled WGS sequence"/>
</dbReference>
<dbReference type="RefSeq" id="WP_074764696.1">
    <property type="nucleotide sequence ID" value="NZ_FNWO01000001.1"/>
</dbReference>
<keyword evidence="2" id="KW-0472">Membrane</keyword>
<evidence type="ECO:0000256" key="2">
    <source>
        <dbReference type="SAM" id="Phobius"/>
    </source>
</evidence>
<keyword evidence="2" id="KW-1133">Transmembrane helix</keyword>
<accession>A0A1H6GTV7</accession>
<dbReference type="EMBL" id="FNWO01000001">
    <property type="protein sequence ID" value="SEH25580.1"/>
    <property type="molecule type" value="Genomic_DNA"/>
</dbReference>
<evidence type="ECO:0000313" key="3">
    <source>
        <dbReference type="EMBL" id="SEH25580.1"/>
    </source>
</evidence>
<dbReference type="OrthoDB" id="7360122at2"/>
<evidence type="ECO:0000313" key="4">
    <source>
        <dbReference type="Proteomes" id="UP000182983"/>
    </source>
</evidence>
<name>A0A1H6GTV7_MAGFU</name>
<reference evidence="4" key="1">
    <citation type="submission" date="2016-10" db="EMBL/GenBank/DDBJ databases">
        <authorList>
            <person name="Varghese N."/>
            <person name="Submissions S."/>
        </authorList>
    </citation>
    <scope>NUCLEOTIDE SEQUENCE [LARGE SCALE GENOMIC DNA]</scope>
    <source>
        <strain evidence="4">DSM 13234</strain>
    </source>
</reference>
<keyword evidence="1" id="KW-0175">Coiled coil</keyword>
<keyword evidence="2" id="KW-0812">Transmembrane</keyword>
<sequence>MNEAFSTANTGTAVAIGCLCALILHALGFAAPLLGGATAAALFAVGCRRGAEAVRRQAQAKLFRVADELVQYRAFTRLLRDQGDRIAGTSEEASLAIAAGLAEIDQRIAALMAAHTGTGGQSASFHAEAEAIAQPIIGMLGRLQFQDITQQQIAFLARLSLLLDEHMEELARLLGDRRSLDRTSRFKDLFDRALDDTVMTSQRHDHHAAAGTALFEASGPKIELFGEDEPR</sequence>
<evidence type="ECO:0000256" key="1">
    <source>
        <dbReference type="SAM" id="Coils"/>
    </source>
</evidence>
<feature type="coiled-coil region" evidence="1">
    <location>
        <begin position="156"/>
        <end position="183"/>
    </location>
</feature>
<feature type="transmembrane region" description="Helical" evidence="2">
    <location>
        <begin position="12"/>
        <end position="45"/>
    </location>
</feature>
<keyword evidence="4" id="KW-1185">Reference proteome</keyword>
<organism evidence="3 4">
    <name type="scientific">Magnetospirillum fulvum</name>
    <name type="common">Rhodospirillum fulvum</name>
    <dbReference type="NCBI Taxonomy" id="1082"/>
    <lineage>
        <taxon>Bacteria</taxon>
        <taxon>Pseudomonadati</taxon>
        <taxon>Pseudomonadota</taxon>
        <taxon>Alphaproteobacteria</taxon>
        <taxon>Rhodospirillales</taxon>
        <taxon>Rhodospirillaceae</taxon>
        <taxon>Magnetospirillum</taxon>
    </lineage>
</organism>
<dbReference type="AlphaFoldDB" id="A0A1H6GTV7"/>
<proteinExistence type="predicted"/>
<protein>
    <submittedName>
        <fullName evidence="3">Uncharacterized protein</fullName>
    </submittedName>
</protein>
<gene>
    <name evidence="3" type="ORF">SAMN04244559_00239</name>
</gene>